<reference evidence="4 5" key="1">
    <citation type="submission" date="2007-05" db="EMBL/GenBank/DDBJ databases">
        <title>Complete sequence of Geobacter uraniireducens Rf4.</title>
        <authorList>
            <consortium name="US DOE Joint Genome Institute"/>
            <person name="Copeland A."/>
            <person name="Lucas S."/>
            <person name="Lapidus A."/>
            <person name="Barry K."/>
            <person name="Detter J.C."/>
            <person name="Glavina del Rio T."/>
            <person name="Hammon N."/>
            <person name="Israni S."/>
            <person name="Dalin E."/>
            <person name="Tice H."/>
            <person name="Pitluck S."/>
            <person name="Chertkov O."/>
            <person name="Brettin T."/>
            <person name="Bruce D."/>
            <person name="Han C."/>
            <person name="Schmutz J."/>
            <person name="Larimer F."/>
            <person name="Land M."/>
            <person name="Hauser L."/>
            <person name="Kyrpides N."/>
            <person name="Mikhailova N."/>
            <person name="Shelobolina E."/>
            <person name="Aklujkar M."/>
            <person name="Lovley D."/>
            <person name="Richardson P."/>
        </authorList>
    </citation>
    <scope>NUCLEOTIDE SEQUENCE [LARGE SCALE GENOMIC DNA]</scope>
    <source>
        <strain evidence="5">ATCC BAA-1134 / JCM 13001 / Rf4</strain>
    </source>
</reference>
<feature type="transmembrane region" description="Helical" evidence="3">
    <location>
        <begin position="194"/>
        <end position="212"/>
    </location>
</feature>
<organism evidence="4 5">
    <name type="scientific">Geotalea uraniireducens (strain Rf4)</name>
    <name type="common">Geobacter uraniireducens</name>
    <dbReference type="NCBI Taxonomy" id="351605"/>
    <lineage>
        <taxon>Bacteria</taxon>
        <taxon>Pseudomonadati</taxon>
        <taxon>Thermodesulfobacteriota</taxon>
        <taxon>Desulfuromonadia</taxon>
        <taxon>Geobacterales</taxon>
        <taxon>Geobacteraceae</taxon>
        <taxon>Geotalea</taxon>
    </lineage>
</organism>
<dbReference type="KEGG" id="gur:Gura_0865"/>
<dbReference type="EMBL" id="CP000698">
    <property type="protein sequence ID" value="ABQ25071.1"/>
    <property type="molecule type" value="Genomic_DNA"/>
</dbReference>
<evidence type="ECO:0008006" key="6">
    <source>
        <dbReference type="Google" id="ProtNLM"/>
    </source>
</evidence>
<keyword evidence="1" id="KW-0175">Coiled coil</keyword>
<evidence type="ECO:0000256" key="1">
    <source>
        <dbReference type="SAM" id="Coils"/>
    </source>
</evidence>
<dbReference type="Proteomes" id="UP000006695">
    <property type="component" value="Chromosome"/>
</dbReference>
<keyword evidence="5" id="KW-1185">Reference proteome</keyword>
<keyword evidence="3" id="KW-0812">Transmembrane</keyword>
<gene>
    <name evidence="4" type="ordered locus">Gura_0865</name>
</gene>
<feature type="transmembrane region" description="Helical" evidence="3">
    <location>
        <begin position="424"/>
        <end position="443"/>
    </location>
</feature>
<feature type="transmembrane region" description="Helical" evidence="3">
    <location>
        <begin position="449"/>
        <end position="469"/>
    </location>
</feature>
<dbReference type="STRING" id="351605.Gura_0865"/>
<feature type="transmembrane region" description="Helical" evidence="3">
    <location>
        <begin position="557"/>
        <end position="575"/>
    </location>
</feature>
<evidence type="ECO:0000313" key="4">
    <source>
        <dbReference type="EMBL" id="ABQ25071.1"/>
    </source>
</evidence>
<feature type="transmembrane region" description="Helical" evidence="3">
    <location>
        <begin position="142"/>
        <end position="160"/>
    </location>
</feature>
<feature type="transmembrane region" description="Helical" evidence="3">
    <location>
        <begin position="490"/>
        <end position="510"/>
    </location>
</feature>
<evidence type="ECO:0000256" key="3">
    <source>
        <dbReference type="SAM" id="Phobius"/>
    </source>
</evidence>
<accession>A5GBH4</accession>
<keyword evidence="3" id="KW-1133">Transmembrane helix</keyword>
<protein>
    <recommendedName>
        <fullName evidence="6">DUF2339 domain-containing protein</fullName>
    </recommendedName>
</protein>
<feature type="transmembrane region" description="Helical" evidence="3">
    <location>
        <begin position="116"/>
        <end position="135"/>
    </location>
</feature>
<feature type="transmembrane region" description="Helical" evidence="3">
    <location>
        <begin position="166"/>
        <end position="187"/>
    </location>
</feature>
<evidence type="ECO:0000313" key="5">
    <source>
        <dbReference type="Proteomes" id="UP000006695"/>
    </source>
</evidence>
<feature type="transmembrane region" description="Helical" evidence="3">
    <location>
        <begin position="244"/>
        <end position="262"/>
    </location>
</feature>
<dbReference type="OrthoDB" id="5400965at2"/>
<dbReference type="RefSeq" id="WP_011937795.1">
    <property type="nucleotide sequence ID" value="NC_009483.1"/>
</dbReference>
<feature type="transmembrane region" description="Helical" evidence="3">
    <location>
        <begin position="530"/>
        <end position="548"/>
    </location>
</feature>
<keyword evidence="3" id="KW-0472">Membrane</keyword>
<feature type="transmembrane region" description="Helical" evidence="3">
    <location>
        <begin position="581"/>
        <end position="600"/>
    </location>
</feature>
<sequence>MATDASSLECRIEQLTAQMQALTERVEQLAALLDMPEAVIPATTPLQSLPRPTLQPAEPTPPAEEFPLGEPEDVSEEILTWAGRAYFLTRLSTLCFLLVVALILRTVTDNNLINTLAGSILGMSYAAVLMLFGGYKYEKKSPLAPVFSACGAVLMSTIVVETHSRFASLPLVPAYFTLMLTGMGMAFVSYRYKALLPISLGTLGMCLAGAAIDYPRPFFPYLAMVLLTANILGYFAAQLKRCSWLRWIILIVTMVMLHLWAFRLGMALLRKETPPPELAMPWFLPVLAVFAAVYLTLACLGIVRSGSERISRFDFSLPTLNAAWAFSAAFYVVNAGGMSKFLLGGIGIAAAIGHLGMTFWLADRKMPGAPGTNSFAFAGIALLALALPVATGNFVLSLPAMSVVAFFMSILSRKWQNGGVRATMYLAEIYACLALAASLQGQSPNGSDVVNIIPAGLLAVICLLHYQWCREWPPPATSTVFSRFDRHDTSAVALLLGSLASAFFMVRIIINQTLAIYFAAGDTTGIFRCSQSVLINAAAAGIMLFAFIRKNKELRNVSILVTVIGGIKVFLYDLLGTHGVPLVISVFTFGLAAALESVALGRWQQIKREPPAV</sequence>
<dbReference type="AlphaFoldDB" id="A5GBH4"/>
<feature type="transmembrane region" description="Helical" evidence="3">
    <location>
        <begin position="374"/>
        <end position="390"/>
    </location>
</feature>
<feature type="transmembrane region" description="Helical" evidence="3">
    <location>
        <begin position="282"/>
        <end position="303"/>
    </location>
</feature>
<feature type="transmembrane region" description="Helical" evidence="3">
    <location>
        <begin position="218"/>
        <end position="237"/>
    </location>
</feature>
<feature type="region of interest" description="Disordered" evidence="2">
    <location>
        <begin position="45"/>
        <end position="69"/>
    </location>
</feature>
<feature type="transmembrane region" description="Helical" evidence="3">
    <location>
        <begin position="341"/>
        <end position="362"/>
    </location>
</feature>
<proteinExistence type="predicted"/>
<feature type="transmembrane region" description="Helical" evidence="3">
    <location>
        <begin position="85"/>
        <end position="104"/>
    </location>
</feature>
<feature type="coiled-coil region" evidence="1">
    <location>
        <begin position="5"/>
        <end position="32"/>
    </location>
</feature>
<name>A5GBH4_GEOUR</name>
<evidence type="ECO:0000256" key="2">
    <source>
        <dbReference type="SAM" id="MobiDB-lite"/>
    </source>
</evidence>
<dbReference type="HOGENOM" id="CLU_445336_0_0_7"/>